<keyword evidence="7" id="KW-0812">Transmembrane</keyword>
<reference evidence="9 10" key="1">
    <citation type="submission" date="2023-03" db="EMBL/GenBank/DDBJ databases">
        <title>High-quality genome of Scylla paramamosain provides insights in environmental adaptation.</title>
        <authorList>
            <person name="Zhang L."/>
        </authorList>
    </citation>
    <scope>NUCLEOTIDE SEQUENCE [LARGE SCALE GENOMIC DNA]</scope>
    <source>
        <strain evidence="9">LZ_2023a</strain>
        <tissue evidence="9">Muscle</tissue>
    </source>
</reference>
<dbReference type="InterPro" id="IPR038050">
    <property type="entry name" value="Neuro_actylchol_rec"/>
</dbReference>
<dbReference type="EMBL" id="JARAKH010000598">
    <property type="protein sequence ID" value="KAK8374118.1"/>
    <property type="molecule type" value="Genomic_DNA"/>
</dbReference>
<dbReference type="GO" id="GO:0005230">
    <property type="term" value="F:extracellular ligand-gated monoatomic ion channel activity"/>
    <property type="evidence" value="ECO:0007669"/>
    <property type="project" value="InterPro"/>
</dbReference>
<dbReference type="Gene3D" id="1.20.58.390">
    <property type="entry name" value="Neurotransmitter-gated ion-channel transmembrane domain"/>
    <property type="match status" value="1"/>
</dbReference>
<feature type="transmembrane region" description="Helical" evidence="7">
    <location>
        <begin position="63"/>
        <end position="84"/>
    </location>
</feature>
<dbReference type="SUPFAM" id="SSF63712">
    <property type="entry name" value="Nicotinic receptor ligand binding domain-like"/>
    <property type="match status" value="1"/>
</dbReference>
<dbReference type="PRINTS" id="PR00253">
    <property type="entry name" value="GABAARECEPTR"/>
</dbReference>
<keyword evidence="6" id="KW-0407">Ion channel</keyword>
<dbReference type="InterPro" id="IPR036719">
    <property type="entry name" value="Neuro-gated_channel_TM_sf"/>
</dbReference>
<evidence type="ECO:0000256" key="7">
    <source>
        <dbReference type="SAM" id="Phobius"/>
    </source>
</evidence>
<accession>A0AAW0SG46</accession>
<dbReference type="InterPro" id="IPR006029">
    <property type="entry name" value="Neurotrans-gated_channel_TM"/>
</dbReference>
<evidence type="ECO:0000256" key="5">
    <source>
        <dbReference type="ARBA" id="ARBA00023065"/>
    </source>
</evidence>
<dbReference type="InterPro" id="IPR006201">
    <property type="entry name" value="Neur_channel"/>
</dbReference>
<dbReference type="Pfam" id="PF02932">
    <property type="entry name" value="Neur_chan_memb"/>
    <property type="match status" value="1"/>
</dbReference>
<feature type="domain" description="Neurotransmitter-gated ion-channel transmembrane" evidence="8">
    <location>
        <begin position="67"/>
        <end position="149"/>
    </location>
</feature>
<dbReference type="AlphaFoldDB" id="A0AAW0SG46"/>
<proteinExistence type="predicted"/>
<evidence type="ECO:0000313" key="10">
    <source>
        <dbReference type="Proteomes" id="UP001487740"/>
    </source>
</evidence>
<dbReference type="Proteomes" id="UP001487740">
    <property type="component" value="Unassembled WGS sequence"/>
</dbReference>
<evidence type="ECO:0000256" key="1">
    <source>
        <dbReference type="ARBA" id="ARBA00004141"/>
    </source>
</evidence>
<feature type="non-terminal residue" evidence="9">
    <location>
        <position position="1"/>
    </location>
</feature>
<dbReference type="Gene3D" id="2.70.170.10">
    <property type="entry name" value="Neurotransmitter-gated ion-channel ligand-binding domain"/>
    <property type="match status" value="1"/>
</dbReference>
<name>A0AAW0SG46_SCYPA</name>
<sequence>SHTTEDLVFDWEPEVPLVVDDNIELPQFDLVGNHTADCTQVYHTGNFTCLEVVFQLRRRLGYYLFHTYMPTCLIVIMSWVSFWIKPEAAPARVTLGVTSLLTLSTQHAKSQDSLPPVSYIKIIDMFMSTCTVFVFLALMEYALVNIVLGDGPEVPPKNKGGAEKQGRAAGIIQGCSKKVRIGGGAGGGGGGENYVNISHAVLLSYFFPS</sequence>
<keyword evidence="3" id="KW-0813">Transport</keyword>
<keyword evidence="4" id="KW-1003">Cell membrane</keyword>
<evidence type="ECO:0000259" key="8">
    <source>
        <dbReference type="Pfam" id="PF02932"/>
    </source>
</evidence>
<evidence type="ECO:0000256" key="4">
    <source>
        <dbReference type="ARBA" id="ARBA00022475"/>
    </source>
</evidence>
<organism evidence="9 10">
    <name type="scientific">Scylla paramamosain</name>
    <name type="common">Mud crab</name>
    <dbReference type="NCBI Taxonomy" id="85552"/>
    <lineage>
        <taxon>Eukaryota</taxon>
        <taxon>Metazoa</taxon>
        <taxon>Ecdysozoa</taxon>
        <taxon>Arthropoda</taxon>
        <taxon>Crustacea</taxon>
        <taxon>Multicrustacea</taxon>
        <taxon>Malacostraca</taxon>
        <taxon>Eumalacostraca</taxon>
        <taxon>Eucarida</taxon>
        <taxon>Decapoda</taxon>
        <taxon>Pleocyemata</taxon>
        <taxon>Brachyura</taxon>
        <taxon>Eubrachyura</taxon>
        <taxon>Portunoidea</taxon>
        <taxon>Portunidae</taxon>
        <taxon>Portuninae</taxon>
        <taxon>Scylla</taxon>
    </lineage>
</organism>
<dbReference type="GO" id="GO:0004888">
    <property type="term" value="F:transmembrane signaling receptor activity"/>
    <property type="evidence" value="ECO:0007669"/>
    <property type="project" value="InterPro"/>
</dbReference>
<keyword evidence="7" id="KW-1133">Transmembrane helix</keyword>
<keyword evidence="10" id="KW-1185">Reference proteome</keyword>
<comment type="subcellular location">
    <subcellularLocation>
        <location evidence="2">Cell membrane</location>
    </subcellularLocation>
    <subcellularLocation>
        <location evidence="1">Membrane</location>
        <topology evidence="1">Multi-pass membrane protein</topology>
    </subcellularLocation>
</comment>
<dbReference type="CDD" id="cd19049">
    <property type="entry name" value="LGIC_TM_anion"/>
    <property type="match status" value="1"/>
</dbReference>
<comment type="caution">
    <text evidence="9">The sequence shown here is derived from an EMBL/GenBank/DDBJ whole genome shotgun (WGS) entry which is preliminary data.</text>
</comment>
<evidence type="ECO:0000256" key="3">
    <source>
        <dbReference type="ARBA" id="ARBA00022448"/>
    </source>
</evidence>
<feature type="transmembrane region" description="Helical" evidence="7">
    <location>
        <begin position="125"/>
        <end position="148"/>
    </location>
</feature>
<dbReference type="InterPro" id="IPR006028">
    <property type="entry name" value="GABAA/Glycine_rcpt"/>
</dbReference>
<dbReference type="GO" id="GO:0099095">
    <property type="term" value="F:ligand-gated monoatomic anion channel activity"/>
    <property type="evidence" value="ECO:0007669"/>
    <property type="project" value="UniProtKB-ARBA"/>
</dbReference>
<dbReference type="PANTHER" id="PTHR18945">
    <property type="entry name" value="NEUROTRANSMITTER GATED ION CHANNEL"/>
    <property type="match status" value="1"/>
</dbReference>
<dbReference type="InterPro" id="IPR036734">
    <property type="entry name" value="Neur_chan_lig-bd_sf"/>
</dbReference>
<keyword evidence="5" id="KW-0406">Ion transport</keyword>
<dbReference type="GO" id="GO:0005886">
    <property type="term" value="C:plasma membrane"/>
    <property type="evidence" value="ECO:0007669"/>
    <property type="project" value="UniProtKB-SubCell"/>
</dbReference>
<protein>
    <recommendedName>
        <fullName evidence="8">Neurotransmitter-gated ion-channel transmembrane domain-containing protein</fullName>
    </recommendedName>
</protein>
<evidence type="ECO:0000313" key="9">
    <source>
        <dbReference type="EMBL" id="KAK8374118.1"/>
    </source>
</evidence>
<keyword evidence="7" id="KW-0472">Membrane</keyword>
<dbReference type="SUPFAM" id="SSF90112">
    <property type="entry name" value="Neurotransmitter-gated ion-channel transmembrane pore"/>
    <property type="match status" value="1"/>
</dbReference>
<gene>
    <name evidence="9" type="ORF">O3P69_010949</name>
</gene>
<dbReference type="GO" id="GO:0005254">
    <property type="term" value="F:chloride channel activity"/>
    <property type="evidence" value="ECO:0007669"/>
    <property type="project" value="UniProtKB-ARBA"/>
</dbReference>
<evidence type="ECO:0000256" key="6">
    <source>
        <dbReference type="ARBA" id="ARBA00023303"/>
    </source>
</evidence>
<evidence type="ECO:0000256" key="2">
    <source>
        <dbReference type="ARBA" id="ARBA00004236"/>
    </source>
</evidence>